<evidence type="ECO:0000256" key="1">
    <source>
        <dbReference type="SAM" id="MobiDB-lite"/>
    </source>
</evidence>
<keyword evidence="4" id="KW-1185">Reference proteome</keyword>
<protein>
    <recommendedName>
        <fullName evidence="2">PilZ domain-containing protein</fullName>
    </recommendedName>
</protein>
<dbReference type="GO" id="GO:0035438">
    <property type="term" value="F:cyclic-di-GMP binding"/>
    <property type="evidence" value="ECO:0007669"/>
    <property type="project" value="InterPro"/>
</dbReference>
<dbReference type="InterPro" id="IPR009875">
    <property type="entry name" value="PilZ_domain"/>
</dbReference>
<comment type="caution">
    <text evidence="3">The sequence shown here is derived from an EMBL/GenBank/DDBJ whole genome shotgun (WGS) entry which is preliminary data.</text>
</comment>
<dbReference type="Gene3D" id="2.40.10.220">
    <property type="entry name" value="predicted glycosyltransferase like domains"/>
    <property type="match status" value="1"/>
</dbReference>
<proteinExistence type="predicted"/>
<dbReference type="PATRIC" id="fig|1197174.4.peg.2769"/>
<reference evidence="3 4" key="1">
    <citation type="journal article" date="2012" name="J. Bacteriol.">
        <title>Genome Sequence of Pectin-Degrading Alishewanella aestuarii Strain B11T, Isolated from Tidal Flat Sediment.</title>
        <authorList>
            <person name="Jung J."/>
            <person name="Choi S."/>
            <person name="Chun J."/>
            <person name="Park W."/>
        </authorList>
    </citation>
    <scope>NUCLEOTIDE SEQUENCE [LARGE SCALE GENOMIC DNA]</scope>
    <source>
        <strain evidence="3 4">B11</strain>
    </source>
</reference>
<accession>J1Y951</accession>
<gene>
    <name evidence="3" type="ORF">AEST_28310</name>
</gene>
<name>J1Y951_9ALTE</name>
<evidence type="ECO:0000259" key="2">
    <source>
        <dbReference type="Pfam" id="PF07238"/>
    </source>
</evidence>
<sequence length="827" mass="94341">MLDLSEFEQTFASVTNGLPKSKQFLLRMELRRLAQPCNYYIDLRGHVDGDVKPYEYRGKTHYLDDQARQIFEQGLEAYGKYTVGVYEEVMNADNNYRVRHRKETDEHIRHTLQNLRKGPQLPEPSPAESFTTPEDNAAPSAHRFIRFGHYISRAEERMNFSIEVEIKHPDGNSNAMTTDLSVSGCRLKVPFGKTAMAGDVVRLALTGLEREYALDLVDTLQYQILEIKEQDKHAYWRLKRLEPERNPAFNQFLHSFIQGNKRRYKLNLDNILDGALTKGYEQYYLPRLQGLPVFLTVAEGSLASRFALTSDYSRSIWHYFIDEQQQSVLGQVLNARRLKQLLNNSERNATLYCFTHAAKGKLYFYTALASELAASSELRQMFWGFGAGKPSWRVFQLSLMSVAAEEATSKFALPGEHGLVQPSPLVASMLRDVRYMITLADISNASQRHYYAAYRFDSTKLAALNQFGLSKAGKVVTCEAIPVHYVNLRSESRYLYKTQVLLRTRVDDTPIPAYSRDFSAGGLQLETEIAVDFKKGDVLLVDLPDLQKITSKYQLSALPYEVMAVSKNRTIINLKAAKTESHLGRQFFSQLIQSNRSKLTVAQETPKYPGLSEALRNMYLQSCKSLVLYVHRYGLRHDIAVVGCGNKGNQLQALLQLPQQQPASAPLSVLTKHPLLELKLAEKLKQMKRQDPPFHYELYLTVQQNDDGSLQLSSDFDFEFNSAAELKQHLVDALSTHTLLGFRCSLIRAGKMDPEYLARELNYISIYAIHKARVLEEELWHVEGVIEGFDISSELVNRLQPEAAQQQELQRQFILQSLTERASLPTL</sequence>
<evidence type="ECO:0000313" key="4">
    <source>
        <dbReference type="Proteomes" id="UP000012043"/>
    </source>
</evidence>
<dbReference type="Pfam" id="PF07238">
    <property type="entry name" value="PilZ"/>
    <property type="match status" value="2"/>
</dbReference>
<dbReference type="SUPFAM" id="SSF141371">
    <property type="entry name" value="PilZ domain-like"/>
    <property type="match status" value="1"/>
</dbReference>
<feature type="domain" description="PilZ" evidence="2">
    <location>
        <begin position="488"/>
        <end position="572"/>
    </location>
</feature>
<organism evidence="3 4">
    <name type="scientific">Alishewanella aestuarii B11</name>
    <dbReference type="NCBI Taxonomy" id="1197174"/>
    <lineage>
        <taxon>Bacteria</taxon>
        <taxon>Pseudomonadati</taxon>
        <taxon>Pseudomonadota</taxon>
        <taxon>Gammaproteobacteria</taxon>
        <taxon>Alteromonadales</taxon>
        <taxon>Alteromonadaceae</taxon>
        <taxon>Alishewanella</taxon>
    </lineage>
</organism>
<feature type="region of interest" description="Disordered" evidence="1">
    <location>
        <begin position="115"/>
        <end position="135"/>
    </location>
</feature>
<dbReference type="AlphaFoldDB" id="J1Y951"/>
<evidence type="ECO:0000313" key="3">
    <source>
        <dbReference type="EMBL" id="EJI84285.1"/>
    </source>
</evidence>
<feature type="domain" description="PilZ" evidence="2">
    <location>
        <begin position="153"/>
        <end position="232"/>
    </location>
</feature>
<dbReference type="EMBL" id="ALAB01000038">
    <property type="protein sequence ID" value="EJI84285.1"/>
    <property type="molecule type" value="Genomic_DNA"/>
</dbReference>
<dbReference type="Proteomes" id="UP000012043">
    <property type="component" value="Unassembled WGS sequence"/>
</dbReference>